<name>A0AAW1RNB2_9CHLO</name>
<evidence type="ECO:0000256" key="4">
    <source>
        <dbReference type="ARBA" id="ARBA00022989"/>
    </source>
</evidence>
<dbReference type="GO" id="GO:0016020">
    <property type="term" value="C:membrane"/>
    <property type="evidence" value="ECO:0007669"/>
    <property type="project" value="UniProtKB-SubCell"/>
</dbReference>
<keyword evidence="5" id="KW-0472">Membrane</keyword>
<protein>
    <submittedName>
        <fullName evidence="6">Uncharacterized protein</fullName>
    </submittedName>
</protein>
<proteinExistence type="inferred from homology"/>
<keyword evidence="4" id="KW-1133">Transmembrane helix</keyword>
<accession>A0AAW1RNB2</accession>
<dbReference type="SUPFAM" id="SSF53474">
    <property type="entry name" value="alpha/beta-Hydrolases"/>
    <property type="match status" value="1"/>
</dbReference>
<dbReference type="PANTHER" id="PTHR17920:SF3">
    <property type="entry name" value="TRANSMEMBRANE AND COILED-COIL DOMAIN-CONTAINING PROTEIN 4"/>
    <property type="match status" value="1"/>
</dbReference>
<comment type="subcellular location">
    <subcellularLocation>
        <location evidence="1">Membrane</location>
        <topology evidence="1">Multi-pass membrane protein</topology>
    </subcellularLocation>
</comment>
<keyword evidence="7" id="KW-1185">Reference proteome</keyword>
<evidence type="ECO:0000256" key="3">
    <source>
        <dbReference type="ARBA" id="ARBA00022692"/>
    </source>
</evidence>
<evidence type="ECO:0000313" key="6">
    <source>
        <dbReference type="EMBL" id="KAK9835231.1"/>
    </source>
</evidence>
<organism evidence="6 7">
    <name type="scientific">Elliptochloris bilobata</name>
    <dbReference type="NCBI Taxonomy" id="381761"/>
    <lineage>
        <taxon>Eukaryota</taxon>
        <taxon>Viridiplantae</taxon>
        <taxon>Chlorophyta</taxon>
        <taxon>core chlorophytes</taxon>
        <taxon>Trebouxiophyceae</taxon>
        <taxon>Trebouxiophyceae incertae sedis</taxon>
        <taxon>Elliptochloris clade</taxon>
        <taxon>Elliptochloris</taxon>
    </lineage>
</organism>
<dbReference type="PANTHER" id="PTHR17920">
    <property type="entry name" value="TRANSMEMBRANE AND COILED-COIL DOMAIN-CONTAINING PROTEIN 4 TMCO4"/>
    <property type="match status" value="1"/>
</dbReference>
<reference evidence="6 7" key="1">
    <citation type="journal article" date="2024" name="Nat. Commun.">
        <title>Phylogenomics reveals the evolutionary origins of lichenization in chlorophyte algae.</title>
        <authorList>
            <person name="Puginier C."/>
            <person name="Libourel C."/>
            <person name="Otte J."/>
            <person name="Skaloud P."/>
            <person name="Haon M."/>
            <person name="Grisel S."/>
            <person name="Petersen M."/>
            <person name="Berrin J.G."/>
            <person name="Delaux P.M."/>
            <person name="Dal Grande F."/>
            <person name="Keller J."/>
        </authorList>
    </citation>
    <scope>NUCLEOTIDE SEQUENCE [LARGE SCALE GENOMIC DNA]</scope>
    <source>
        <strain evidence="6 7">SAG 245.80</strain>
    </source>
</reference>
<dbReference type="InterPro" id="IPR007941">
    <property type="entry name" value="DUF726"/>
</dbReference>
<gene>
    <name evidence="6" type="ORF">WJX81_007586</name>
</gene>
<comment type="similarity">
    <text evidence="2">Belongs to the TMCO4 family.</text>
</comment>
<evidence type="ECO:0000256" key="2">
    <source>
        <dbReference type="ARBA" id="ARBA00009824"/>
    </source>
</evidence>
<evidence type="ECO:0000313" key="7">
    <source>
        <dbReference type="Proteomes" id="UP001445335"/>
    </source>
</evidence>
<dbReference type="InterPro" id="IPR029058">
    <property type="entry name" value="AB_hydrolase_fold"/>
</dbReference>
<dbReference type="Gene3D" id="3.40.50.1820">
    <property type="entry name" value="alpha/beta hydrolase"/>
    <property type="match status" value="1"/>
</dbReference>
<sequence>MLEACIVKSGDAAAATPEVDGPGGGPRVRWYDARARTALRRVAAWLNVPWTKVATFERLLAYQLMLPERLCAKAELTAWQRGIRAAKIGATGVGIGAMFAVTGGLAAPAIAAGIGAAISLVGGAGAAAAAASASGFLATAAGTAATAASMGVAGGSFAGSRMARRVGDVKEFGFVELVAGEEAQRLCSHPRLRTNDMRMALIIGINGWPGERGDFAGLWRKGAPPADAELFALVWESRELVALNRAVADWVGQQAGQEAIKWTLTHFFYTGLVGAFAAPWALVSFAQMIDSAWAVALDRAQKAGQLLAHLLMAAGAGDRPVTLLAYSMGARLAFHCLLELCRFNALGIVESVVLMGAPVSVRPERWAMARRVVGGRFVNAYSRRDWVLGLIYCGSNGFVKGAGGLCPVDLPGIENLNLTSMILGHFDYAKKMAEVLEIIQM</sequence>
<evidence type="ECO:0000256" key="5">
    <source>
        <dbReference type="ARBA" id="ARBA00023136"/>
    </source>
</evidence>
<dbReference type="EMBL" id="JALJOU010000029">
    <property type="protein sequence ID" value="KAK9835231.1"/>
    <property type="molecule type" value="Genomic_DNA"/>
</dbReference>
<keyword evidence="3" id="KW-0812">Transmembrane</keyword>
<comment type="caution">
    <text evidence="6">The sequence shown here is derived from an EMBL/GenBank/DDBJ whole genome shotgun (WGS) entry which is preliminary data.</text>
</comment>
<dbReference type="Pfam" id="PF05277">
    <property type="entry name" value="DUF726"/>
    <property type="match status" value="1"/>
</dbReference>
<dbReference type="AlphaFoldDB" id="A0AAW1RNB2"/>
<evidence type="ECO:0000256" key="1">
    <source>
        <dbReference type="ARBA" id="ARBA00004141"/>
    </source>
</evidence>
<dbReference type="Proteomes" id="UP001445335">
    <property type="component" value="Unassembled WGS sequence"/>
</dbReference>